<sequence>MKNSKFYLILVLLFLPTFFMGGCSTAAPSPPLKDIHLTDENPSQKQQTTLSLTFSGRDLSWISAVEKTAQDFMNLHPDIVLDIDKCTNGIYSEYLNTKEALGEFPDLFEIQEPATLMAAGRLGDFPEEISKLTNEPLRMDGKCYALPIYSNTYGIIYNKQIFERLHLELPQNYQDFLDICEKLKRSGITPIAFSGSDLWHFGYWLNYFFITDVLDSNPDWLQDRNQDLVSFTDEQPIQMLTDYKNLFDSGYIIYNYMHISDSQLAAALVQENAAMLYSGPFMFPLILKADEAFPLGWFFLPDKNGDINAINARESFWSISKECREDSLKSEAAYCFLEYFYQSDVYRNVLQTTNTISTTKRTVLYPSIEVHQQLRKEYLFSNQVSNYIGDFHTPQNFTYELYEIINDMAADKITINEGAAMLDRKWNENQTR</sequence>
<protein>
    <submittedName>
        <fullName evidence="2">Multiple sugar-binding protein</fullName>
    </submittedName>
</protein>
<proteinExistence type="predicted"/>
<dbReference type="InterPro" id="IPR006059">
    <property type="entry name" value="SBP"/>
</dbReference>
<organism evidence="2 3">
    <name type="scientific">Blautia producta</name>
    <dbReference type="NCBI Taxonomy" id="33035"/>
    <lineage>
        <taxon>Bacteria</taxon>
        <taxon>Bacillati</taxon>
        <taxon>Bacillota</taxon>
        <taxon>Clostridia</taxon>
        <taxon>Lachnospirales</taxon>
        <taxon>Lachnospiraceae</taxon>
        <taxon>Blautia</taxon>
    </lineage>
</organism>
<dbReference type="Gene3D" id="3.40.190.10">
    <property type="entry name" value="Periplasmic binding protein-like II"/>
    <property type="match status" value="2"/>
</dbReference>
<dbReference type="PANTHER" id="PTHR43649">
    <property type="entry name" value="ARABINOSE-BINDING PROTEIN-RELATED"/>
    <property type="match status" value="1"/>
</dbReference>
<keyword evidence="1" id="KW-0732">Signal</keyword>
<dbReference type="EMBL" id="CP035945">
    <property type="protein sequence ID" value="QBE96968.1"/>
    <property type="molecule type" value="Genomic_DNA"/>
</dbReference>
<evidence type="ECO:0000313" key="3">
    <source>
        <dbReference type="Proteomes" id="UP000289794"/>
    </source>
</evidence>
<name>A0A4V0Z7J0_9FIRM</name>
<dbReference type="Pfam" id="PF01547">
    <property type="entry name" value="SBP_bac_1"/>
    <property type="match status" value="1"/>
</dbReference>
<accession>A0A4V0Z7J0</accession>
<feature type="chain" id="PRO_5020704632" evidence="1">
    <location>
        <begin position="27"/>
        <end position="432"/>
    </location>
</feature>
<dbReference type="AlphaFoldDB" id="A0A4V0Z7J0"/>
<dbReference type="PANTHER" id="PTHR43649:SF12">
    <property type="entry name" value="DIACETYLCHITOBIOSE BINDING PROTEIN DASA"/>
    <property type="match status" value="1"/>
</dbReference>
<gene>
    <name evidence="2" type="primary">msmE_19</name>
    <name evidence="2" type="ORF">PMF13cell1_02517</name>
</gene>
<dbReference type="InterPro" id="IPR050490">
    <property type="entry name" value="Bact_solute-bd_prot1"/>
</dbReference>
<evidence type="ECO:0000313" key="2">
    <source>
        <dbReference type="EMBL" id="QBE96968.1"/>
    </source>
</evidence>
<feature type="signal peptide" evidence="1">
    <location>
        <begin position="1"/>
        <end position="26"/>
    </location>
</feature>
<dbReference type="RefSeq" id="WP_130180922.1">
    <property type="nucleotide sequence ID" value="NZ_CP035945.1"/>
</dbReference>
<dbReference type="SUPFAM" id="SSF53850">
    <property type="entry name" value="Periplasmic binding protein-like II"/>
    <property type="match status" value="1"/>
</dbReference>
<evidence type="ECO:0000256" key="1">
    <source>
        <dbReference type="SAM" id="SignalP"/>
    </source>
</evidence>
<dbReference type="KEGG" id="bpro:PMF13cell1_02517"/>
<dbReference type="Proteomes" id="UP000289794">
    <property type="component" value="Chromosome"/>
</dbReference>
<reference evidence="2 3" key="1">
    <citation type="submission" date="2019-01" db="EMBL/GenBank/DDBJ databases">
        <title>PMF-metabolizing Aryl O-demethylase.</title>
        <authorList>
            <person name="Kim M."/>
        </authorList>
    </citation>
    <scope>NUCLEOTIDE SEQUENCE [LARGE SCALE GENOMIC DNA]</scope>
    <source>
        <strain evidence="2 3">PMF1</strain>
    </source>
</reference>
<dbReference type="PROSITE" id="PS51257">
    <property type="entry name" value="PROKAR_LIPOPROTEIN"/>
    <property type="match status" value="1"/>
</dbReference>